<dbReference type="Proteomes" id="UP001596494">
    <property type="component" value="Unassembled WGS sequence"/>
</dbReference>
<feature type="domain" description="D-isomer specific 2-hydroxyacid dehydrogenase catalytic" evidence="4">
    <location>
        <begin position="35"/>
        <end position="321"/>
    </location>
</feature>
<dbReference type="InterPro" id="IPR006139">
    <property type="entry name" value="D-isomer_2_OHA_DH_cat_dom"/>
</dbReference>
<evidence type="ECO:0000259" key="4">
    <source>
        <dbReference type="Pfam" id="PF00389"/>
    </source>
</evidence>
<reference evidence="7" key="1">
    <citation type="journal article" date="2019" name="Int. J. Syst. Evol. Microbiol.">
        <title>The Global Catalogue of Microorganisms (GCM) 10K type strain sequencing project: providing services to taxonomists for standard genome sequencing and annotation.</title>
        <authorList>
            <consortium name="The Broad Institute Genomics Platform"/>
            <consortium name="The Broad Institute Genome Sequencing Center for Infectious Disease"/>
            <person name="Wu L."/>
            <person name="Ma J."/>
        </authorList>
    </citation>
    <scope>NUCLEOTIDE SEQUENCE [LARGE SCALE GENOMIC DNA]</scope>
    <source>
        <strain evidence="7">CCUG 73951</strain>
    </source>
</reference>
<dbReference type="GO" id="GO:0016491">
    <property type="term" value="F:oxidoreductase activity"/>
    <property type="evidence" value="ECO:0007669"/>
    <property type="project" value="UniProtKB-KW"/>
</dbReference>
<dbReference type="PANTHER" id="PTHR10996:SF283">
    <property type="entry name" value="GLYOXYLATE_HYDROXYPYRUVATE REDUCTASE B"/>
    <property type="match status" value="1"/>
</dbReference>
<evidence type="ECO:0000256" key="3">
    <source>
        <dbReference type="RuleBase" id="RU003719"/>
    </source>
</evidence>
<name>A0ABW2K7R9_9BACI</name>
<dbReference type="Gene3D" id="3.40.50.720">
    <property type="entry name" value="NAD(P)-binding Rossmann-like Domain"/>
    <property type="match status" value="2"/>
</dbReference>
<keyword evidence="2 3" id="KW-0560">Oxidoreductase</keyword>
<keyword evidence="7" id="KW-1185">Reference proteome</keyword>
<dbReference type="InterPro" id="IPR006140">
    <property type="entry name" value="D-isomer_DH_NAD-bd"/>
</dbReference>
<dbReference type="RefSeq" id="WP_289215981.1">
    <property type="nucleotide sequence ID" value="NZ_JAPVRC010000004.1"/>
</dbReference>
<dbReference type="SUPFAM" id="SSF52283">
    <property type="entry name" value="Formate/glycerate dehydrogenase catalytic domain-like"/>
    <property type="match status" value="1"/>
</dbReference>
<organism evidence="6 7">
    <name type="scientific">Halobacillus campisalis</name>
    <dbReference type="NCBI Taxonomy" id="435909"/>
    <lineage>
        <taxon>Bacteria</taxon>
        <taxon>Bacillati</taxon>
        <taxon>Bacillota</taxon>
        <taxon>Bacilli</taxon>
        <taxon>Bacillales</taxon>
        <taxon>Bacillaceae</taxon>
        <taxon>Halobacillus</taxon>
    </lineage>
</organism>
<sequence>MNKPYVYSTRKLPEHLTARYKNNLNLYMWESETEPVPPEVLKQELEKADGVLTTLTDQVDDQLLDHSSHLKIVANMAVGFDNIDVDSAEKRNVIVTNTPDVLTDTTADLAFTLLTAAARRVVEAAEYVKEGQWGKWSPFLLAGSDVHHKKLGIVGMGRIGEAVAKRAKGFDMDVAYYNRTRKAEAEEAIGVRYESFDNLIESSDFVMCLVPLTKETTKLFNTEVFKKMKHSSIFINVSRGATVDEDALYAALQSGEIKGAGLDVFENEPISPSHPLLSLKQVVCLPHIGSASIETREAMITLCLENLSNVLSGKEAVTPVN</sequence>
<feature type="domain" description="D-isomer specific 2-hydroxyacid dehydrogenase NAD-binding" evidence="5">
    <location>
        <begin position="112"/>
        <end position="289"/>
    </location>
</feature>
<accession>A0ABW2K7R9</accession>
<evidence type="ECO:0000313" key="6">
    <source>
        <dbReference type="EMBL" id="MFC7322169.1"/>
    </source>
</evidence>
<protein>
    <submittedName>
        <fullName evidence="6">2-hydroxyacid dehydrogenase</fullName>
        <ecNumber evidence="6">1.1.1.-</ecNumber>
    </submittedName>
</protein>
<comment type="similarity">
    <text evidence="1 3">Belongs to the D-isomer specific 2-hydroxyacid dehydrogenase family.</text>
</comment>
<dbReference type="CDD" id="cd05301">
    <property type="entry name" value="GDH"/>
    <property type="match status" value="1"/>
</dbReference>
<proteinExistence type="inferred from homology"/>
<evidence type="ECO:0000256" key="2">
    <source>
        <dbReference type="ARBA" id="ARBA00023002"/>
    </source>
</evidence>
<dbReference type="InterPro" id="IPR050223">
    <property type="entry name" value="D-isomer_2-hydroxyacid_DH"/>
</dbReference>
<comment type="caution">
    <text evidence="6">The sequence shown here is derived from an EMBL/GenBank/DDBJ whole genome shotgun (WGS) entry which is preliminary data.</text>
</comment>
<evidence type="ECO:0000256" key="1">
    <source>
        <dbReference type="ARBA" id="ARBA00005854"/>
    </source>
</evidence>
<dbReference type="InterPro" id="IPR036291">
    <property type="entry name" value="NAD(P)-bd_dom_sf"/>
</dbReference>
<evidence type="ECO:0000259" key="5">
    <source>
        <dbReference type="Pfam" id="PF02826"/>
    </source>
</evidence>
<dbReference type="Pfam" id="PF00389">
    <property type="entry name" value="2-Hacid_dh"/>
    <property type="match status" value="1"/>
</dbReference>
<dbReference type="EMBL" id="JBHTBY010000013">
    <property type="protein sequence ID" value="MFC7322169.1"/>
    <property type="molecule type" value="Genomic_DNA"/>
</dbReference>
<dbReference type="PANTHER" id="PTHR10996">
    <property type="entry name" value="2-HYDROXYACID DEHYDROGENASE-RELATED"/>
    <property type="match status" value="1"/>
</dbReference>
<gene>
    <name evidence="6" type="ORF">ACFQMN_14935</name>
</gene>
<dbReference type="EC" id="1.1.1.-" evidence="6"/>
<evidence type="ECO:0000313" key="7">
    <source>
        <dbReference type="Proteomes" id="UP001596494"/>
    </source>
</evidence>
<dbReference type="Pfam" id="PF02826">
    <property type="entry name" value="2-Hacid_dh_C"/>
    <property type="match status" value="1"/>
</dbReference>
<dbReference type="SUPFAM" id="SSF51735">
    <property type="entry name" value="NAD(P)-binding Rossmann-fold domains"/>
    <property type="match status" value="1"/>
</dbReference>